<evidence type="ECO:0000313" key="2">
    <source>
        <dbReference type="Proteomes" id="UP000177941"/>
    </source>
</evidence>
<organism evidence="1 2">
    <name type="scientific">Candidatus Andersenbacteria bacterium RIFCSPHIGHO2_12_FULL_45_11b</name>
    <dbReference type="NCBI Taxonomy" id="1797282"/>
    <lineage>
        <taxon>Bacteria</taxon>
        <taxon>Candidatus Anderseniibacteriota</taxon>
    </lineage>
</organism>
<protein>
    <submittedName>
        <fullName evidence="1">Uncharacterized protein</fullName>
    </submittedName>
</protein>
<dbReference type="EMBL" id="MHHS01000006">
    <property type="protein sequence ID" value="OGY37542.1"/>
    <property type="molecule type" value="Genomic_DNA"/>
</dbReference>
<comment type="caution">
    <text evidence="1">The sequence shown here is derived from an EMBL/GenBank/DDBJ whole genome shotgun (WGS) entry which is preliminary data.</text>
</comment>
<evidence type="ECO:0000313" key="1">
    <source>
        <dbReference type="EMBL" id="OGY37542.1"/>
    </source>
</evidence>
<reference evidence="1 2" key="1">
    <citation type="journal article" date="2016" name="Nat. Commun.">
        <title>Thousands of microbial genomes shed light on interconnected biogeochemical processes in an aquifer system.</title>
        <authorList>
            <person name="Anantharaman K."/>
            <person name="Brown C.T."/>
            <person name="Hug L.A."/>
            <person name="Sharon I."/>
            <person name="Castelle C.J."/>
            <person name="Probst A.J."/>
            <person name="Thomas B.C."/>
            <person name="Singh A."/>
            <person name="Wilkins M.J."/>
            <person name="Karaoz U."/>
            <person name="Brodie E.L."/>
            <person name="Williams K.H."/>
            <person name="Hubbard S.S."/>
            <person name="Banfield J.F."/>
        </authorList>
    </citation>
    <scope>NUCLEOTIDE SEQUENCE [LARGE SCALE GENOMIC DNA]</scope>
</reference>
<sequence>MSDPIVGQVYVILMNAADRLPPAELAIRLDHNGDDGAVILYNREEFERLHSRRFALISALLEFLALQKELLGVIEKMTCGPDAREWTIVFADKGNPVEGLHMIFDAHFGK</sequence>
<name>A0A1G1XC78_9BACT</name>
<proteinExistence type="predicted"/>
<gene>
    <name evidence="1" type="ORF">A3E36_04740</name>
</gene>
<accession>A0A1G1XC78</accession>
<dbReference type="AlphaFoldDB" id="A0A1G1XC78"/>
<dbReference type="Proteomes" id="UP000177941">
    <property type="component" value="Unassembled WGS sequence"/>
</dbReference>